<proteinExistence type="predicted"/>
<accession>A0ABU6KEF0</accession>
<dbReference type="Proteomes" id="UP001335737">
    <property type="component" value="Unassembled WGS sequence"/>
</dbReference>
<dbReference type="PANTHER" id="PTHR33639">
    <property type="entry name" value="THIOL-DISULFIDE OXIDOREDUCTASE DCC"/>
    <property type="match status" value="1"/>
</dbReference>
<comment type="caution">
    <text evidence="1">The sequence shown here is derived from an EMBL/GenBank/DDBJ whole genome shotgun (WGS) entry which is preliminary data.</text>
</comment>
<name>A0ABU6KEF0_9BACI</name>
<dbReference type="RefSeq" id="WP_327607088.1">
    <property type="nucleotide sequence ID" value="NZ_JARZFX010000003.1"/>
</dbReference>
<reference evidence="1 2" key="1">
    <citation type="journal article" date="2024" name="Int. J. Syst. Evol. Microbiol.">
        <title>Virgibacillus tibetensis sp. nov., isolated from salt lake on the Tibetan Plateau of China.</title>
        <authorList>
            <person name="Phurbu D."/>
            <person name="Liu Z.-X."/>
            <person name="Wang R."/>
            <person name="Zheng Y.-Y."/>
            <person name="Liu H.-C."/>
            <person name="Zhou Y.-G."/>
            <person name="Yu Y.-J."/>
            <person name="Li A.-H."/>
        </authorList>
    </citation>
    <scope>NUCLEOTIDE SEQUENCE [LARGE SCALE GENOMIC DNA]</scope>
    <source>
        <strain evidence="1 2">C22-A2</strain>
    </source>
</reference>
<keyword evidence="2" id="KW-1185">Reference proteome</keyword>
<dbReference type="InterPro" id="IPR052927">
    <property type="entry name" value="DCC_oxidoreductase"/>
</dbReference>
<sequence>MDNLVLFDGECNFCDRSVQFIIKRDKNARYKFASLQGDAGQEIIRQHQVPAEMDSLILVENNSCYYKSSAALRICRNLTGGWKLLSLLLLVPKPIRDYLYEIIARNRYKWFGKRDSCTLPSPEIRKRFL</sequence>
<dbReference type="InterPro" id="IPR007263">
    <property type="entry name" value="DCC1-like"/>
</dbReference>
<dbReference type="EMBL" id="JARZFX010000003">
    <property type="protein sequence ID" value="MEC5423518.1"/>
    <property type="molecule type" value="Genomic_DNA"/>
</dbReference>
<dbReference type="Pfam" id="PF04134">
    <property type="entry name" value="DCC1-like"/>
    <property type="match status" value="1"/>
</dbReference>
<dbReference type="PANTHER" id="PTHR33639:SF2">
    <property type="entry name" value="DUF393 DOMAIN-CONTAINING PROTEIN"/>
    <property type="match status" value="1"/>
</dbReference>
<gene>
    <name evidence="1" type="ORF">QGM71_08420</name>
</gene>
<organism evidence="1 2">
    <name type="scientific">Virgibacillus tibetensis</name>
    <dbReference type="NCBI Taxonomy" id="3042313"/>
    <lineage>
        <taxon>Bacteria</taxon>
        <taxon>Bacillati</taxon>
        <taxon>Bacillota</taxon>
        <taxon>Bacilli</taxon>
        <taxon>Bacillales</taxon>
        <taxon>Bacillaceae</taxon>
        <taxon>Virgibacillus</taxon>
    </lineage>
</organism>
<evidence type="ECO:0000313" key="2">
    <source>
        <dbReference type="Proteomes" id="UP001335737"/>
    </source>
</evidence>
<protein>
    <submittedName>
        <fullName evidence="1">Thiol-disulfide oxidoreductase DCC family protein</fullName>
    </submittedName>
</protein>
<evidence type="ECO:0000313" key="1">
    <source>
        <dbReference type="EMBL" id="MEC5423518.1"/>
    </source>
</evidence>